<evidence type="ECO:0000256" key="2">
    <source>
        <dbReference type="ARBA" id="ARBA00003690"/>
    </source>
</evidence>
<evidence type="ECO:0000313" key="17">
    <source>
        <dbReference type="EMBL" id="UZE89927.1"/>
    </source>
</evidence>
<evidence type="ECO:0000256" key="1">
    <source>
        <dbReference type="ARBA" id="ARBA00001971"/>
    </source>
</evidence>
<dbReference type="InterPro" id="IPR001128">
    <property type="entry name" value="Cyt_P450"/>
</dbReference>
<name>A0A9E8BWR8_9NEOP</name>
<evidence type="ECO:0000256" key="12">
    <source>
        <dbReference type="ARBA" id="ARBA00023033"/>
    </source>
</evidence>
<comment type="subcellular location">
    <subcellularLocation>
        <location evidence="4">Endoplasmic reticulum membrane</location>
        <topology evidence="4">Peripheral membrane protein</topology>
    </subcellularLocation>
    <subcellularLocation>
        <location evidence="3">Microsome membrane</location>
        <topology evidence="3">Peripheral membrane protein</topology>
    </subcellularLocation>
</comment>
<comment type="cofactor">
    <cofactor evidence="1 14">
        <name>heme</name>
        <dbReference type="ChEBI" id="CHEBI:30413"/>
    </cofactor>
</comment>
<dbReference type="Pfam" id="PF00067">
    <property type="entry name" value="p450"/>
    <property type="match status" value="1"/>
</dbReference>
<dbReference type="GO" id="GO:0005789">
    <property type="term" value="C:endoplasmic reticulum membrane"/>
    <property type="evidence" value="ECO:0007669"/>
    <property type="project" value="UniProtKB-SubCell"/>
</dbReference>
<evidence type="ECO:0000256" key="15">
    <source>
        <dbReference type="RuleBase" id="RU000461"/>
    </source>
</evidence>
<keyword evidence="7 14" id="KW-0479">Metal-binding</keyword>
<evidence type="ECO:0000256" key="5">
    <source>
        <dbReference type="ARBA" id="ARBA00010617"/>
    </source>
</evidence>
<keyword evidence="8" id="KW-0256">Endoplasmic reticulum</keyword>
<evidence type="ECO:0000256" key="16">
    <source>
        <dbReference type="SAM" id="Phobius"/>
    </source>
</evidence>
<reference evidence="17" key="2">
    <citation type="submission" date="2022-05" db="EMBL/GenBank/DDBJ databases">
        <authorList>
            <person name="Pathak J."/>
            <person name="Thiruvengadam V."/>
            <person name="Gracy G.R."/>
        </authorList>
    </citation>
    <scope>NUCLEOTIDE SEQUENCE</scope>
</reference>
<dbReference type="GO" id="GO:0020037">
    <property type="term" value="F:heme binding"/>
    <property type="evidence" value="ECO:0007669"/>
    <property type="project" value="InterPro"/>
</dbReference>
<dbReference type="InterPro" id="IPR036396">
    <property type="entry name" value="Cyt_P450_sf"/>
</dbReference>
<dbReference type="PANTHER" id="PTHR24291:SF189">
    <property type="entry name" value="CYTOCHROME P450 4C3-RELATED"/>
    <property type="match status" value="1"/>
</dbReference>
<evidence type="ECO:0000256" key="11">
    <source>
        <dbReference type="ARBA" id="ARBA00023004"/>
    </source>
</evidence>
<keyword evidence="9" id="KW-0492">Microsome</keyword>
<evidence type="ECO:0000256" key="7">
    <source>
        <dbReference type="ARBA" id="ARBA00022723"/>
    </source>
</evidence>
<dbReference type="InterPro" id="IPR017972">
    <property type="entry name" value="Cyt_P450_CS"/>
</dbReference>
<dbReference type="GO" id="GO:0005506">
    <property type="term" value="F:iron ion binding"/>
    <property type="evidence" value="ECO:0007669"/>
    <property type="project" value="InterPro"/>
</dbReference>
<dbReference type="SUPFAM" id="SSF48264">
    <property type="entry name" value="Cytochrome P450"/>
    <property type="match status" value="1"/>
</dbReference>
<keyword evidence="6 14" id="KW-0349">Heme</keyword>
<dbReference type="EMBL" id="ON646411">
    <property type="protein sequence ID" value="UZE89927.1"/>
    <property type="molecule type" value="mRNA"/>
</dbReference>
<sequence length="495" mass="57846">MGVEILYPLVYSFLITFLIAYYWKRRHLYIASFKIDGPISFPLIGNSYLFFGSSQEDVFSKSMEMIQSYSSTCRFWRGSQLLICIKNIKDIEKLLSSHKTTQKMYAYDLVKYSFGEGLFLSSGAVYRNSHRLIQPTFHHDVLETYIQLFKKNGDFLVESLRENVGKEAFDIFRKVNLCIIKNVVDTLMDTKMTPEITDELYFSLNRLYNIIHERLFKPWLHPEFIFKLTSIGKEERKSAKYLQNFIRNVIKSKKMELSLASDDSEYASNSKRRSTLDFLLRKLNENPNVMSEELLVDNISTIFLAAQDATSIQYSFAVLMFGMYPNFQDKIYEEIQKVLGQESTFTISDLNQLVYLDMFLNECLRLLPIPFIGRKVTEDLQFENFVAPAGCSIIVNTYEIHRNPKYWEKPNEFYPEHFTPENVAKRHPMAFIPFSAGPRRCIGRQYAVYVLKTLIISTLRSYKIEADGTLQDLNITGDLACRVKDGYKIRIKYRN</sequence>
<dbReference type="InterPro" id="IPR002401">
    <property type="entry name" value="Cyt_P450_E_grp-I"/>
</dbReference>
<dbReference type="PRINTS" id="PR00463">
    <property type="entry name" value="EP450I"/>
</dbReference>
<evidence type="ECO:0000256" key="9">
    <source>
        <dbReference type="ARBA" id="ARBA00022848"/>
    </source>
</evidence>
<evidence type="ECO:0000256" key="6">
    <source>
        <dbReference type="ARBA" id="ARBA00022617"/>
    </source>
</evidence>
<dbReference type="GO" id="GO:0016705">
    <property type="term" value="F:oxidoreductase activity, acting on paired donors, with incorporation or reduction of molecular oxygen"/>
    <property type="evidence" value="ECO:0007669"/>
    <property type="project" value="InterPro"/>
</dbReference>
<organism evidence="17">
    <name type="scientific">Chrysoperla zastrowi sillemi</name>
    <dbReference type="NCBI Taxonomy" id="482137"/>
    <lineage>
        <taxon>Eukaryota</taxon>
        <taxon>Metazoa</taxon>
        <taxon>Ecdysozoa</taxon>
        <taxon>Arthropoda</taxon>
        <taxon>Hexapoda</taxon>
        <taxon>Insecta</taxon>
        <taxon>Pterygota</taxon>
        <taxon>Neoptera</taxon>
        <taxon>Endopterygota</taxon>
        <taxon>Neuroptera</taxon>
        <taxon>Hemerobiiformia</taxon>
        <taxon>Chrysopidae</taxon>
        <taxon>Chrysopinae</taxon>
        <taxon>Chrysoperla</taxon>
    </lineage>
</organism>
<dbReference type="PRINTS" id="PR00385">
    <property type="entry name" value="P450"/>
</dbReference>
<keyword evidence="16" id="KW-0812">Transmembrane</keyword>
<keyword evidence="12 15" id="KW-0503">Monooxygenase</keyword>
<evidence type="ECO:0000256" key="13">
    <source>
        <dbReference type="ARBA" id="ARBA00023136"/>
    </source>
</evidence>
<proteinExistence type="evidence at transcript level"/>
<dbReference type="GO" id="GO:0004497">
    <property type="term" value="F:monooxygenase activity"/>
    <property type="evidence" value="ECO:0007669"/>
    <property type="project" value="UniProtKB-KW"/>
</dbReference>
<evidence type="ECO:0000256" key="3">
    <source>
        <dbReference type="ARBA" id="ARBA00004174"/>
    </source>
</evidence>
<dbReference type="AlphaFoldDB" id="A0A9E8BWR8"/>
<keyword evidence="13 16" id="KW-0472">Membrane</keyword>
<dbReference type="PROSITE" id="PS00086">
    <property type="entry name" value="CYTOCHROME_P450"/>
    <property type="match status" value="1"/>
</dbReference>
<keyword evidence="16" id="KW-1133">Transmembrane helix</keyword>
<dbReference type="PANTHER" id="PTHR24291">
    <property type="entry name" value="CYTOCHROME P450 FAMILY 4"/>
    <property type="match status" value="1"/>
</dbReference>
<evidence type="ECO:0000256" key="4">
    <source>
        <dbReference type="ARBA" id="ARBA00004406"/>
    </source>
</evidence>
<feature type="transmembrane region" description="Helical" evidence="16">
    <location>
        <begin position="6"/>
        <end position="23"/>
    </location>
</feature>
<evidence type="ECO:0000256" key="8">
    <source>
        <dbReference type="ARBA" id="ARBA00022824"/>
    </source>
</evidence>
<evidence type="ECO:0000256" key="10">
    <source>
        <dbReference type="ARBA" id="ARBA00023002"/>
    </source>
</evidence>
<evidence type="ECO:0000256" key="14">
    <source>
        <dbReference type="PIRSR" id="PIRSR602401-1"/>
    </source>
</evidence>
<accession>A0A9E8BWR8</accession>
<protein>
    <submittedName>
        <fullName evidence="17">Cytochrome P450 CYP4417A1</fullName>
    </submittedName>
</protein>
<keyword evidence="10 15" id="KW-0560">Oxidoreductase</keyword>
<dbReference type="Gene3D" id="1.10.630.10">
    <property type="entry name" value="Cytochrome P450"/>
    <property type="match status" value="1"/>
</dbReference>
<comment type="similarity">
    <text evidence="5 15">Belongs to the cytochrome P450 family.</text>
</comment>
<dbReference type="InterPro" id="IPR050196">
    <property type="entry name" value="Cytochrome_P450_Monoox"/>
</dbReference>
<comment type="function">
    <text evidence="2">May be involved in the metabolism of insect hormones and in the breakdown of synthetic insecticides.</text>
</comment>
<reference evidence="17" key="1">
    <citation type="journal article" date="2022" name="Insects">
        <title>Comparative Transcriptome Analysis to Reveal Differentially Expressed cytochrome P450 in Response to Imidacloprid in the Aphid Lion, Chrysoperla zastrowi sillemi (Esben-Petersen).</title>
        <authorList>
            <person name="Pathak J."/>
            <person name="Ramasamy G.G."/>
            <person name="Agrawal A."/>
            <person name="Srivastava S."/>
            <person name="Basavaarya B.R."/>
            <person name="Muthugounder M."/>
            <person name="Muniyappa V.K."/>
            <person name="Maria P."/>
            <person name="Rai A."/>
            <person name="Venkatesan T."/>
        </authorList>
    </citation>
    <scope>NUCLEOTIDE SEQUENCE</scope>
</reference>
<feature type="binding site" description="axial binding residue" evidence="14">
    <location>
        <position position="441"/>
    </location>
    <ligand>
        <name>heme</name>
        <dbReference type="ChEBI" id="CHEBI:30413"/>
    </ligand>
    <ligandPart>
        <name>Fe</name>
        <dbReference type="ChEBI" id="CHEBI:18248"/>
    </ligandPart>
</feature>
<keyword evidence="11 14" id="KW-0408">Iron</keyword>